<dbReference type="InterPro" id="IPR000014">
    <property type="entry name" value="PAS"/>
</dbReference>
<dbReference type="InterPro" id="IPR029787">
    <property type="entry name" value="Nucleotide_cyclase"/>
</dbReference>
<dbReference type="Gene3D" id="3.20.20.450">
    <property type="entry name" value="EAL domain"/>
    <property type="match status" value="1"/>
</dbReference>
<dbReference type="InterPro" id="IPR035965">
    <property type="entry name" value="PAS-like_dom_sf"/>
</dbReference>
<dbReference type="Pfam" id="PF00563">
    <property type="entry name" value="EAL"/>
    <property type="match status" value="1"/>
</dbReference>
<dbReference type="Pfam" id="PF05228">
    <property type="entry name" value="CHASE4"/>
    <property type="match status" value="1"/>
</dbReference>
<dbReference type="Gene3D" id="3.30.70.270">
    <property type="match status" value="1"/>
</dbReference>
<dbReference type="SMART" id="SM00267">
    <property type="entry name" value="GGDEF"/>
    <property type="match status" value="1"/>
</dbReference>
<protein>
    <submittedName>
        <fullName evidence="4">Bifunctional diguanylate cyclase/phosphodiesterase</fullName>
    </submittedName>
</protein>
<feature type="domain" description="GGDEF" evidence="3">
    <location>
        <begin position="451"/>
        <end position="583"/>
    </location>
</feature>
<feature type="transmembrane region" description="Helical" evidence="1">
    <location>
        <begin position="258"/>
        <end position="278"/>
    </location>
</feature>
<evidence type="ECO:0000259" key="3">
    <source>
        <dbReference type="PROSITE" id="PS50887"/>
    </source>
</evidence>
<keyword evidence="5" id="KW-1185">Reference proteome</keyword>
<organism evidence="4 5">
    <name type="scientific">Pseudomonas asuensis</name>
    <dbReference type="NCBI Taxonomy" id="1825787"/>
    <lineage>
        <taxon>Bacteria</taxon>
        <taxon>Pseudomonadati</taxon>
        <taxon>Pseudomonadota</taxon>
        <taxon>Gammaproteobacteria</taxon>
        <taxon>Pseudomonadales</taxon>
        <taxon>Pseudomonadaceae</taxon>
        <taxon>Pseudomonas</taxon>
    </lineage>
</organism>
<dbReference type="Pfam" id="PF00990">
    <property type="entry name" value="GGDEF"/>
    <property type="match status" value="1"/>
</dbReference>
<dbReference type="InterPro" id="IPR001633">
    <property type="entry name" value="EAL_dom"/>
</dbReference>
<dbReference type="SMART" id="SM00052">
    <property type="entry name" value="EAL"/>
    <property type="match status" value="1"/>
</dbReference>
<evidence type="ECO:0000313" key="4">
    <source>
        <dbReference type="EMBL" id="GGM19513.1"/>
    </source>
</evidence>
<dbReference type="CDD" id="cd01949">
    <property type="entry name" value="GGDEF"/>
    <property type="match status" value="1"/>
</dbReference>
<dbReference type="SUPFAM" id="SSF55073">
    <property type="entry name" value="Nucleotide cyclase"/>
    <property type="match status" value="1"/>
</dbReference>
<evidence type="ECO:0000256" key="1">
    <source>
        <dbReference type="SAM" id="Phobius"/>
    </source>
</evidence>
<dbReference type="Proteomes" id="UP000616499">
    <property type="component" value="Unassembled WGS sequence"/>
</dbReference>
<keyword evidence="1" id="KW-1133">Transmembrane helix</keyword>
<proteinExistence type="predicted"/>
<dbReference type="PANTHER" id="PTHR44757:SF10">
    <property type="entry name" value="MEMBRANE PROTEIN"/>
    <property type="match status" value="1"/>
</dbReference>
<dbReference type="CDD" id="cd01948">
    <property type="entry name" value="EAL"/>
    <property type="match status" value="1"/>
</dbReference>
<dbReference type="InterPro" id="IPR052155">
    <property type="entry name" value="Biofilm_reg_signaling"/>
</dbReference>
<dbReference type="SUPFAM" id="SSF55785">
    <property type="entry name" value="PYP-like sensor domain (PAS domain)"/>
    <property type="match status" value="1"/>
</dbReference>
<evidence type="ECO:0000259" key="2">
    <source>
        <dbReference type="PROSITE" id="PS50883"/>
    </source>
</evidence>
<reference evidence="5" key="1">
    <citation type="journal article" date="2019" name="Int. J. Syst. Evol. Microbiol.">
        <title>The Global Catalogue of Microorganisms (GCM) 10K type strain sequencing project: providing services to taxonomists for standard genome sequencing and annotation.</title>
        <authorList>
            <consortium name="The Broad Institute Genomics Platform"/>
            <consortium name="The Broad Institute Genome Sequencing Center for Infectious Disease"/>
            <person name="Wu L."/>
            <person name="Ma J."/>
        </authorList>
    </citation>
    <scope>NUCLEOTIDE SEQUENCE [LARGE SCALE GENOMIC DNA]</scope>
    <source>
        <strain evidence="5">JCM 13501</strain>
    </source>
</reference>
<dbReference type="EMBL" id="BMNW01000007">
    <property type="protein sequence ID" value="GGM19513.1"/>
    <property type="molecule type" value="Genomic_DNA"/>
</dbReference>
<dbReference type="InterPro" id="IPR043128">
    <property type="entry name" value="Rev_trsase/Diguanyl_cyclase"/>
</dbReference>
<dbReference type="Gene3D" id="3.30.450.20">
    <property type="entry name" value="PAS domain"/>
    <property type="match status" value="1"/>
</dbReference>
<feature type="transmembrane region" description="Helical" evidence="1">
    <location>
        <begin position="24"/>
        <end position="47"/>
    </location>
</feature>
<comment type="caution">
    <text evidence="4">The sequence shown here is derived from an EMBL/GenBank/DDBJ whole genome shotgun (WGS) entry which is preliminary data.</text>
</comment>
<accession>A0ABQ2GZX7</accession>
<dbReference type="InterPro" id="IPR035919">
    <property type="entry name" value="EAL_sf"/>
</dbReference>
<dbReference type="PANTHER" id="PTHR44757">
    <property type="entry name" value="DIGUANYLATE CYCLASE DGCP"/>
    <property type="match status" value="1"/>
</dbReference>
<dbReference type="InterPro" id="IPR000160">
    <property type="entry name" value="GGDEF_dom"/>
</dbReference>
<dbReference type="RefSeq" id="WP_188867217.1">
    <property type="nucleotide sequence ID" value="NZ_BMNW01000007.1"/>
</dbReference>
<dbReference type="PROSITE" id="PS50887">
    <property type="entry name" value="GGDEF"/>
    <property type="match status" value="1"/>
</dbReference>
<gene>
    <name evidence="4" type="ORF">GCM10009425_33000</name>
</gene>
<name>A0ABQ2GZX7_9PSED</name>
<dbReference type="SUPFAM" id="SSF141868">
    <property type="entry name" value="EAL domain-like"/>
    <property type="match status" value="1"/>
</dbReference>
<evidence type="ECO:0000313" key="5">
    <source>
        <dbReference type="Proteomes" id="UP000616499"/>
    </source>
</evidence>
<dbReference type="NCBIfam" id="TIGR00254">
    <property type="entry name" value="GGDEF"/>
    <property type="match status" value="1"/>
</dbReference>
<feature type="domain" description="EAL" evidence="2">
    <location>
        <begin position="592"/>
        <end position="843"/>
    </location>
</feature>
<dbReference type="InterPro" id="IPR007892">
    <property type="entry name" value="CHASE4"/>
</dbReference>
<sequence>MPIQKTQDSTSLHSGSYTRLARRVCYLLAALMVFLFLGAGTLLVQIADQINRHESERDHLLAQNVLESRKDELNKTLLDYAFWDEAFANTSKVVNPDWLGQQTLLGWSLTERYALNAVFIVSPDMSIVYRYERRRSTGDTGLAWAPGDLERLTQNARTVSEGQAFQTLLFFNGKPALVSAAPIRPLSFRSDIPVEQTSVMVLVDVIGEHSLKDLSDRFGIQGLRPAHSSSEPNILLSPEHDVYLTWETSRPGDALLQILLPLLILAAVIFGLIAWYLLHRSIQAAVQIDQSRRIVQKSEERFKDIAEAASDWIWETDSSLCLHYLSERFALTTGFTAGAWIGKPLNELLTFDYAEIERLANGECTSLSSIPCQHLDAQGREHSGNLSINQVFDGDVLVGYRGTVCDTTLTVEAQEHILHLSRHDLLTGLPNRGYAYEVLQGRLSSNVDEDEGFAILYLDINDFKKVNDLLGHHAADRVLAKVAVQLGELLGPDNFLARLGGDEFLVITSGLPQSGLPRLCERLLAVIEQPLVSGEYDLHLGLSIGVAQAFIDSDDPQELLRLADIALHDAKCQGRQSWRLYDADMKKRIQERRDLELDLKLALQRDELSAVYQPRFDISGKRIIGAEALVRWHHPTKGWLSPAVFVPIAEESGQIIALSDWMLMRACREACLWAEPIFVSVNLSSIEFKRDDLARRITTALEQSGLAPERLEIEVTESVMMDNAEGARALMYELKALGVKLSMDDFGTGYSSLSYLSHYPFDGIKIDRSFVMNLADSRTNNQAIVNAIVALGRSLSMSVTAEGVETAEQLETLQQLECDQAQGYFLAKPMPGLFLAELLVKQSLQQS</sequence>
<dbReference type="NCBIfam" id="TIGR00229">
    <property type="entry name" value="sensory_box"/>
    <property type="match status" value="1"/>
</dbReference>
<dbReference type="PROSITE" id="PS50883">
    <property type="entry name" value="EAL"/>
    <property type="match status" value="1"/>
</dbReference>
<keyword evidence="1" id="KW-0472">Membrane</keyword>
<keyword evidence="1" id="KW-0812">Transmembrane</keyword>